<dbReference type="Pfam" id="PF01352">
    <property type="entry name" value="KRAB"/>
    <property type="match status" value="1"/>
</dbReference>
<dbReference type="GO" id="GO:0005634">
    <property type="term" value="C:nucleus"/>
    <property type="evidence" value="ECO:0007669"/>
    <property type="project" value="UniProtKB-SubCell"/>
</dbReference>
<dbReference type="Pfam" id="PF00096">
    <property type="entry name" value="zf-C2H2"/>
    <property type="match status" value="2"/>
</dbReference>
<dbReference type="PANTHER" id="PTHR23232">
    <property type="entry name" value="KRAB DOMAIN C2H2 ZINC FINGER"/>
    <property type="match status" value="1"/>
</dbReference>
<dbReference type="InterPro" id="IPR013087">
    <property type="entry name" value="Znf_C2H2_type"/>
</dbReference>
<dbReference type="Gene3D" id="3.30.160.60">
    <property type="entry name" value="Classic Zinc Finger"/>
    <property type="match status" value="2"/>
</dbReference>
<dbReference type="InterPro" id="IPR001909">
    <property type="entry name" value="KRAB"/>
</dbReference>
<dbReference type="SMART" id="SM00355">
    <property type="entry name" value="ZnF_C2H2"/>
    <property type="match status" value="2"/>
</dbReference>
<feature type="non-terminal residue" evidence="13">
    <location>
        <position position="275"/>
    </location>
</feature>
<keyword evidence="4" id="KW-0677">Repeat</keyword>
<evidence type="ECO:0000313" key="13">
    <source>
        <dbReference type="EMBL" id="VCW68852.1"/>
    </source>
</evidence>
<dbReference type="FunFam" id="3.30.160.60:FF:001999">
    <property type="entry name" value="Zinc finger protein 195"/>
    <property type="match status" value="1"/>
</dbReference>
<dbReference type="EMBL" id="CYRY02004348">
    <property type="protein sequence ID" value="VCW68852.1"/>
    <property type="molecule type" value="Genomic_DNA"/>
</dbReference>
<evidence type="ECO:0000256" key="6">
    <source>
        <dbReference type="ARBA" id="ARBA00022833"/>
    </source>
</evidence>
<dbReference type="SMART" id="SM00349">
    <property type="entry name" value="KRAB"/>
    <property type="match status" value="1"/>
</dbReference>
<feature type="domain" description="C2H2-type" evidence="11">
    <location>
        <begin position="228"/>
        <end position="255"/>
    </location>
</feature>
<keyword evidence="6" id="KW-0862">Zinc</keyword>
<accession>A0A9X9PVV0</accession>
<evidence type="ECO:0000256" key="3">
    <source>
        <dbReference type="ARBA" id="ARBA00022723"/>
    </source>
</evidence>
<reference evidence="13 14" key="1">
    <citation type="submission" date="2018-10" db="EMBL/GenBank/DDBJ databases">
        <authorList>
            <person name="Ekblom R."/>
            <person name="Jareborg N."/>
        </authorList>
    </citation>
    <scope>NUCLEOTIDE SEQUENCE [LARGE SCALE GENOMIC DNA]</scope>
    <source>
        <tissue evidence="13">Muscle</tissue>
    </source>
</reference>
<dbReference type="PROSITE" id="PS00028">
    <property type="entry name" value="ZINC_FINGER_C2H2_1"/>
    <property type="match status" value="1"/>
</dbReference>
<evidence type="ECO:0000256" key="2">
    <source>
        <dbReference type="ARBA" id="ARBA00006991"/>
    </source>
</evidence>
<evidence type="ECO:0000256" key="1">
    <source>
        <dbReference type="ARBA" id="ARBA00004123"/>
    </source>
</evidence>
<dbReference type="Gene3D" id="6.10.140.140">
    <property type="match status" value="1"/>
</dbReference>
<feature type="domain" description="KRAB" evidence="12">
    <location>
        <begin position="23"/>
        <end position="94"/>
    </location>
</feature>
<evidence type="ECO:0000256" key="10">
    <source>
        <dbReference type="PROSITE-ProRule" id="PRU00042"/>
    </source>
</evidence>
<keyword evidence="8" id="KW-0804">Transcription</keyword>
<name>A0A9X9PVV0_GULGU</name>
<keyword evidence="5 10" id="KW-0863">Zinc-finger</keyword>
<dbReference type="GO" id="GO:0006355">
    <property type="term" value="P:regulation of DNA-templated transcription"/>
    <property type="evidence" value="ECO:0007669"/>
    <property type="project" value="InterPro"/>
</dbReference>
<dbReference type="AlphaFoldDB" id="A0A9X9PVV0"/>
<dbReference type="CDD" id="cd07765">
    <property type="entry name" value="KRAB_A-box"/>
    <property type="match status" value="1"/>
</dbReference>
<protein>
    <recommendedName>
        <fullName evidence="15">Zinc finger protein 470</fullName>
    </recommendedName>
</protein>
<dbReference type="FunFam" id="3.30.160.60:FF:000200">
    <property type="entry name" value="zinc finger protein 510 isoform X2"/>
    <property type="match status" value="1"/>
</dbReference>
<keyword evidence="9" id="KW-0539">Nucleus</keyword>
<evidence type="ECO:0000259" key="11">
    <source>
        <dbReference type="PROSITE" id="PS50157"/>
    </source>
</evidence>
<evidence type="ECO:0000256" key="9">
    <source>
        <dbReference type="ARBA" id="ARBA00023242"/>
    </source>
</evidence>
<proteinExistence type="inferred from homology"/>
<evidence type="ECO:0000313" key="14">
    <source>
        <dbReference type="Proteomes" id="UP000269945"/>
    </source>
</evidence>
<gene>
    <name evidence="13" type="ORF">BN2614_LOCUS3</name>
</gene>
<keyword evidence="3" id="KW-0479">Metal-binding</keyword>
<dbReference type="PROSITE" id="PS50805">
    <property type="entry name" value="KRAB"/>
    <property type="match status" value="1"/>
</dbReference>
<evidence type="ECO:0008006" key="15">
    <source>
        <dbReference type="Google" id="ProtNLM"/>
    </source>
</evidence>
<dbReference type="InterPro" id="IPR036051">
    <property type="entry name" value="KRAB_dom_sf"/>
</dbReference>
<dbReference type="GO" id="GO:0008270">
    <property type="term" value="F:zinc ion binding"/>
    <property type="evidence" value="ECO:0007669"/>
    <property type="project" value="UniProtKB-KW"/>
</dbReference>
<evidence type="ECO:0000256" key="5">
    <source>
        <dbReference type="ARBA" id="ARBA00022771"/>
    </source>
</evidence>
<dbReference type="SUPFAM" id="SSF109640">
    <property type="entry name" value="KRAB domain (Kruppel-associated box)"/>
    <property type="match status" value="1"/>
</dbReference>
<evidence type="ECO:0000259" key="12">
    <source>
        <dbReference type="PROSITE" id="PS50805"/>
    </source>
</evidence>
<keyword evidence="7" id="KW-0805">Transcription regulation</keyword>
<comment type="caution">
    <text evidence="13">The sequence shown here is derived from an EMBL/GenBank/DDBJ whole genome shotgun (WGS) entry which is preliminary data.</text>
</comment>
<organism evidence="13 14">
    <name type="scientific">Gulo gulo</name>
    <name type="common">Wolverine</name>
    <name type="synonym">Gluton</name>
    <dbReference type="NCBI Taxonomy" id="48420"/>
    <lineage>
        <taxon>Eukaryota</taxon>
        <taxon>Metazoa</taxon>
        <taxon>Chordata</taxon>
        <taxon>Craniata</taxon>
        <taxon>Vertebrata</taxon>
        <taxon>Euteleostomi</taxon>
        <taxon>Mammalia</taxon>
        <taxon>Eutheria</taxon>
        <taxon>Laurasiatheria</taxon>
        <taxon>Carnivora</taxon>
        <taxon>Caniformia</taxon>
        <taxon>Musteloidea</taxon>
        <taxon>Mustelidae</taxon>
        <taxon>Guloninae</taxon>
        <taxon>Gulo</taxon>
    </lineage>
</organism>
<dbReference type="PANTHER" id="PTHR23232:SF157">
    <property type="entry name" value="ZINC FINGER PROTEIN 525"/>
    <property type="match status" value="1"/>
</dbReference>
<dbReference type="PROSITE" id="PS50157">
    <property type="entry name" value="ZINC_FINGER_C2H2_2"/>
    <property type="match status" value="2"/>
</dbReference>
<feature type="domain" description="C2H2-type" evidence="11">
    <location>
        <begin position="256"/>
        <end position="275"/>
    </location>
</feature>
<dbReference type="Proteomes" id="UP000269945">
    <property type="component" value="Unassembled WGS sequence"/>
</dbReference>
<keyword evidence="14" id="KW-1185">Reference proteome</keyword>
<sequence>MRSREEEEVMGVELLKATPPDSVTFMDVAIDFSQDEWEWLNLAQRALYKKVMLENYRNLLSLGLCLSKPDVISLLEQGREPWMLEGEMTRGLCSDLEYVWMTKELSPNQGIYEEKLSQAMIMERLPSCDLKCPTLGVNWKCEDLFKRELVSQKTHFSQETVTHTDALIERRDHFNKSGTVFHLKRSSYLKQVFPIKERIYNFETDNKSLKTHSFVKKHKQVYGEKKLLKCNDCEKTFSKISTLTLHQRIHTGEKPYECTECGKAFSQSAHLAQHQ</sequence>
<dbReference type="InterPro" id="IPR036236">
    <property type="entry name" value="Znf_C2H2_sf"/>
</dbReference>
<comment type="similarity">
    <text evidence="2">Belongs to the krueppel C2H2-type zinc-finger protein family.</text>
</comment>
<dbReference type="InterPro" id="IPR050169">
    <property type="entry name" value="Krueppel_C2H2_ZnF"/>
</dbReference>
<comment type="subcellular location">
    <subcellularLocation>
        <location evidence="1">Nucleus</location>
    </subcellularLocation>
</comment>
<evidence type="ECO:0000256" key="8">
    <source>
        <dbReference type="ARBA" id="ARBA00023163"/>
    </source>
</evidence>
<evidence type="ECO:0000256" key="4">
    <source>
        <dbReference type="ARBA" id="ARBA00022737"/>
    </source>
</evidence>
<dbReference type="SUPFAM" id="SSF57667">
    <property type="entry name" value="beta-beta-alpha zinc fingers"/>
    <property type="match status" value="1"/>
</dbReference>
<evidence type="ECO:0000256" key="7">
    <source>
        <dbReference type="ARBA" id="ARBA00023015"/>
    </source>
</evidence>